<dbReference type="SUPFAM" id="SSF51735">
    <property type="entry name" value="NAD(P)-binding Rossmann-fold domains"/>
    <property type="match status" value="1"/>
</dbReference>
<dbReference type="Pfam" id="PF02882">
    <property type="entry name" value="THF_DHG_CYH_C"/>
    <property type="match status" value="1"/>
</dbReference>
<feature type="binding site" evidence="11">
    <location>
        <position position="230"/>
    </location>
    <ligand>
        <name>NADP(+)</name>
        <dbReference type="ChEBI" id="CHEBI:58349"/>
    </ligand>
</feature>
<keyword evidence="4 11" id="KW-0658">Purine biosynthesis</keyword>
<dbReference type="PRINTS" id="PR00085">
    <property type="entry name" value="THFDHDRGNASE"/>
</dbReference>
<protein>
    <recommendedName>
        <fullName evidence="11">Bifunctional protein FolD</fullName>
    </recommendedName>
    <domain>
        <recommendedName>
            <fullName evidence="11">Methylenetetrahydrofolate dehydrogenase</fullName>
            <ecNumber evidence="11">1.5.1.5</ecNumber>
        </recommendedName>
    </domain>
    <domain>
        <recommendedName>
            <fullName evidence="11">Methenyltetrahydrofolate cyclohydrolase</fullName>
            <ecNumber evidence="11">3.5.4.9</ecNumber>
        </recommendedName>
    </domain>
</protein>
<evidence type="ECO:0000313" key="15">
    <source>
        <dbReference type="Proteomes" id="UP000176634"/>
    </source>
</evidence>
<evidence type="ECO:0000256" key="11">
    <source>
        <dbReference type="HAMAP-Rule" id="MF_01576"/>
    </source>
</evidence>
<evidence type="ECO:0000313" key="14">
    <source>
        <dbReference type="EMBL" id="OGH93419.1"/>
    </source>
</evidence>
<dbReference type="InterPro" id="IPR046346">
    <property type="entry name" value="Aminoacid_DH-like_N_sf"/>
</dbReference>
<dbReference type="Gene3D" id="3.40.50.720">
    <property type="entry name" value="NAD(P)-binding Rossmann-like Domain"/>
    <property type="match status" value="1"/>
</dbReference>
<evidence type="ECO:0000256" key="9">
    <source>
        <dbReference type="ARBA" id="ARBA00023167"/>
    </source>
</evidence>
<dbReference type="EC" id="3.5.4.9" evidence="11"/>
<comment type="pathway">
    <text evidence="1 11">One-carbon metabolism; tetrahydrofolate interconversion.</text>
</comment>
<dbReference type="GO" id="GO:0004477">
    <property type="term" value="F:methenyltetrahydrofolate cyclohydrolase activity"/>
    <property type="evidence" value="ECO:0007669"/>
    <property type="project" value="UniProtKB-UniRule"/>
</dbReference>
<dbReference type="Gene3D" id="3.40.50.10860">
    <property type="entry name" value="Leucine Dehydrogenase, chain A, domain 1"/>
    <property type="match status" value="1"/>
</dbReference>
<keyword evidence="8 11" id="KW-0368">Histidine biosynthesis</keyword>
<evidence type="ECO:0000256" key="3">
    <source>
        <dbReference type="ARBA" id="ARBA00022563"/>
    </source>
</evidence>
<dbReference type="InterPro" id="IPR020630">
    <property type="entry name" value="THF_DH/CycHdrlase_cat_dom"/>
</dbReference>
<gene>
    <name evidence="11" type="primary">folD</name>
    <name evidence="14" type="ORF">A2563_02315</name>
</gene>
<dbReference type="HAMAP" id="MF_01576">
    <property type="entry name" value="THF_DHG_CYH"/>
    <property type="match status" value="1"/>
</dbReference>
<dbReference type="GO" id="GO:0000105">
    <property type="term" value="P:L-histidine biosynthetic process"/>
    <property type="evidence" value="ECO:0007669"/>
    <property type="project" value="UniProtKB-KW"/>
</dbReference>
<comment type="catalytic activity">
    <reaction evidence="11">
        <text>(6R)-5,10-methenyltetrahydrofolate + H2O = (6R)-10-formyltetrahydrofolate + H(+)</text>
        <dbReference type="Rhea" id="RHEA:23700"/>
        <dbReference type="ChEBI" id="CHEBI:15377"/>
        <dbReference type="ChEBI" id="CHEBI:15378"/>
        <dbReference type="ChEBI" id="CHEBI:57455"/>
        <dbReference type="ChEBI" id="CHEBI:195366"/>
        <dbReference type="EC" id="3.5.4.9"/>
    </reaction>
</comment>
<dbReference type="AlphaFoldDB" id="A0A1F6PB84"/>
<comment type="similarity">
    <text evidence="11">Belongs to the tetrahydrofolate dehydrogenase/cyclohydrolase family.</text>
</comment>
<evidence type="ECO:0000259" key="12">
    <source>
        <dbReference type="Pfam" id="PF00763"/>
    </source>
</evidence>
<feature type="domain" description="Tetrahydrofolate dehydrogenase/cyclohydrolase catalytic" evidence="12">
    <location>
        <begin position="5"/>
        <end position="119"/>
    </location>
</feature>
<dbReference type="Pfam" id="PF00763">
    <property type="entry name" value="THF_DHG_CYH"/>
    <property type="match status" value="1"/>
</dbReference>
<dbReference type="InterPro" id="IPR036291">
    <property type="entry name" value="NAD(P)-bd_dom_sf"/>
</dbReference>
<keyword evidence="11" id="KW-0028">Amino-acid biosynthesis</keyword>
<dbReference type="InterPro" id="IPR000672">
    <property type="entry name" value="THF_DH/CycHdrlase"/>
</dbReference>
<evidence type="ECO:0000256" key="2">
    <source>
        <dbReference type="ARBA" id="ARBA00011738"/>
    </source>
</evidence>
<keyword evidence="6 11" id="KW-0521">NADP</keyword>
<name>A0A1F6PB84_9BACT</name>
<dbReference type="PANTHER" id="PTHR48099:SF5">
    <property type="entry name" value="C-1-TETRAHYDROFOLATE SYNTHASE, CYTOPLASMIC"/>
    <property type="match status" value="1"/>
</dbReference>
<keyword evidence="5 11" id="KW-0378">Hydrolase</keyword>
<organism evidence="14 15">
    <name type="scientific">Candidatus Magasanikbacteria bacterium RIFOXYD1_FULL_40_23</name>
    <dbReference type="NCBI Taxonomy" id="1798705"/>
    <lineage>
        <taxon>Bacteria</taxon>
        <taxon>Candidatus Magasanikiibacteriota</taxon>
    </lineage>
</organism>
<keyword evidence="9 11" id="KW-0486">Methionine biosynthesis</keyword>
<comment type="catalytic activity">
    <reaction evidence="11">
        <text>(6R)-5,10-methylene-5,6,7,8-tetrahydrofolate + NADP(+) = (6R)-5,10-methenyltetrahydrofolate + NADPH</text>
        <dbReference type="Rhea" id="RHEA:22812"/>
        <dbReference type="ChEBI" id="CHEBI:15636"/>
        <dbReference type="ChEBI" id="CHEBI:57455"/>
        <dbReference type="ChEBI" id="CHEBI:57783"/>
        <dbReference type="ChEBI" id="CHEBI:58349"/>
        <dbReference type="EC" id="1.5.1.5"/>
    </reaction>
</comment>
<evidence type="ECO:0000256" key="6">
    <source>
        <dbReference type="ARBA" id="ARBA00022857"/>
    </source>
</evidence>
<proteinExistence type="inferred from homology"/>
<dbReference type="GO" id="GO:0035999">
    <property type="term" value="P:tetrahydrofolate interconversion"/>
    <property type="evidence" value="ECO:0007669"/>
    <property type="project" value="UniProtKB-UniRule"/>
</dbReference>
<dbReference type="EMBL" id="MFRA01000001">
    <property type="protein sequence ID" value="OGH93419.1"/>
    <property type="molecule type" value="Genomic_DNA"/>
</dbReference>
<keyword evidence="3 11" id="KW-0554">One-carbon metabolism</keyword>
<feature type="binding site" evidence="11">
    <location>
        <begin position="164"/>
        <end position="166"/>
    </location>
    <ligand>
        <name>NADP(+)</name>
        <dbReference type="ChEBI" id="CHEBI:58349"/>
    </ligand>
</feature>
<comment type="function">
    <text evidence="11">Catalyzes the oxidation of 5,10-methylenetetrahydrofolate to 5,10-methenyltetrahydrofolate and then the hydrolysis of 5,10-methenyltetrahydrofolate to 10-formyltetrahydrofolate.</text>
</comment>
<dbReference type="SUPFAM" id="SSF53223">
    <property type="entry name" value="Aminoacid dehydrogenase-like, N-terminal domain"/>
    <property type="match status" value="1"/>
</dbReference>
<dbReference type="Proteomes" id="UP000176634">
    <property type="component" value="Unassembled WGS sequence"/>
</dbReference>
<evidence type="ECO:0000256" key="10">
    <source>
        <dbReference type="ARBA" id="ARBA00023268"/>
    </source>
</evidence>
<dbReference type="STRING" id="1798705.A2563_02315"/>
<evidence type="ECO:0000256" key="1">
    <source>
        <dbReference type="ARBA" id="ARBA00004777"/>
    </source>
</evidence>
<dbReference type="FunFam" id="3.40.50.10860:FF:000005">
    <property type="entry name" value="C-1-tetrahydrofolate synthase, cytoplasmic, putative"/>
    <property type="match status" value="1"/>
</dbReference>
<feature type="domain" description="Tetrahydrofolate dehydrogenase/cyclohydrolase NAD(P)-binding" evidence="13">
    <location>
        <begin position="138"/>
        <end position="278"/>
    </location>
</feature>
<evidence type="ECO:0000256" key="4">
    <source>
        <dbReference type="ARBA" id="ARBA00022755"/>
    </source>
</evidence>
<keyword evidence="7 11" id="KW-0560">Oxidoreductase</keyword>
<evidence type="ECO:0000256" key="7">
    <source>
        <dbReference type="ARBA" id="ARBA00023002"/>
    </source>
</evidence>
<comment type="caution">
    <text evidence="14">The sequence shown here is derived from an EMBL/GenBank/DDBJ whole genome shotgun (WGS) entry which is preliminary data.</text>
</comment>
<dbReference type="GO" id="GO:0005829">
    <property type="term" value="C:cytosol"/>
    <property type="evidence" value="ECO:0007669"/>
    <property type="project" value="TreeGrafter"/>
</dbReference>
<dbReference type="UniPathway" id="UPA00193"/>
<sequence length="283" mass="30317">MSNIIDGKKIAAKIEKETAKAVSALKAKGITPKLAVVLVGDNKASRLYIKRKKEAAERVGISFVLHEFSKNISKEDLVGAVNKIQKDRALTGLIIQLPLPERLYKPEVLNAINPNIDVDCLTDANIGKLVMKTNLIEPPTPWAVIKTLKEIKFNLVGKNATIVGAGALVGKPLAIMLVNELASVTTCNSHTKNLKNKCLEADVIISAVGKQNLITADMVKKSTVVIDTGIVYVDGKMHGDVDFIPVSKKASFITPTPGGIGPLTVAKLLLNTVTCAKKINNVV</sequence>
<reference evidence="14 15" key="1">
    <citation type="journal article" date="2016" name="Nat. Commun.">
        <title>Thousands of microbial genomes shed light on interconnected biogeochemical processes in an aquifer system.</title>
        <authorList>
            <person name="Anantharaman K."/>
            <person name="Brown C.T."/>
            <person name="Hug L.A."/>
            <person name="Sharon I."/>
            <person name="Castelle C.J."/>
            <person name="Probst A.J."/>
            <person name="Thomas B.C."/>
            <person name="Singh A."/>
            <person name="Wilkins M.J."/>
            <person name="Karaoz U."/>
            <person name="Brodie E.L."/>
            <person name="Williams K.H."/>
            <person name="Hubbard S.S."/>
            <person name="Banfield J.F."/>
        </authorList>
    </citation>
    <scope>NUCLEOTIDE SEQUENCE [LARGE SCALE GENOMIC DNA]</scope>
</reference>
<dbReference type="GO" id="GO:0004488">
    <property type="term" value="F:methylenetetrahydrofolate dehydrogenase (NADP+) activity"/>
    <property type="evidence" value="ECO:0007669"/>
    <property type="project" value="UniProtKB-UniRule"/>
</dbReference>
<evidence type="ECO:0000256" key="5">
    <source>
        <dbReference type="ARBA" id="ARBA00022801"/>
    </source>
</evidence>
<dbReference type="EC" id="1.5.1.5" evidence="11"/>
<dbReference type="InterPro" id="IPR020631">
    <property type="entry name" value="THF_DH/CycHdrlase_NAD-bd_dom"/>
</dbReference>
<dbReference type="CDD" id="cd01080">
    <property type="entry name" value="NAD_bind_m-THF_DH_Cyclohyd"/>
    <property type="match status" value="1"/>
</dbReference>
<evidence type="ECO:0000259" key="13">
    <source>
        <dbReference type="Pfam" id="PF02882"/>
    </source>
</evidence>
<evidence type="ECO:0000256" key="8">
    <source>
        <dbReference type="ARBA" id="ARBA00023102"/>
    </source>
</evidence>
<accession>A0A1F6PB84</accession>
<keyword evidence="10 11" id="KW-0511">Multifunctional enzyme</keyword>
<dbReference type="GO" id="GO:0006164">
    <property type="term" value="P:purine nucleotide biosynthetic process"/>
    <property type="evidence" value="ECO:0007669"/>
    <property type="project" value="UniProtKB-KW"/>
</dbReference>
<dbReference type="GO" id="GO:0009086">
    <property type="term" value="P:methionine biosynthetic process"/>
    <property type="evidence" value="ECO:0007669"/>
    <property type="project" value="UniProtKB-KW"/>
</dbReference>
<comment type="caution">
    <text evidence="11">Lacks conserved residue(s) required for the propagation of feature annotation.</text>
</comment>
<comment type="subunit">
    <text evidence="2 11">Homodimer.</text>
</comment>
<dbReference type="PANTHER" id="PTHR48099">
    <property type="entry name" value="C-1-TETRAHYDROFOLATE SYNTHASE, CYTOPLASMIC-RELATED"/>
    <property type="match status" value="1"/>
</dbReference>